<proteinExistence type="predicted"/>
<gene>
    <name evidence="3" type="ORF">GSTENG00023528001</name>
</gene>
<dbReference type="GO" id="GO:0030258">
    <property type="term" value="P:lipid modification"/>
    <property type="evidence" value="ECO:0007669"/>
    <property type="project" value="TreeGrafter"/>
</dbReference>
<evidence type="ECO:0000256" key="1">
    <source>
        <dbReference type="SAM" id="MobiDB-lite"/>
    </source>
</evidence>
<dbReference type="GO" id="GO:1990698">
    <property type="term" value="F:palmitoleoyltransferase activity"/>
    <property type="evidence" value="ECO:0007669"/>
    <property type="project" value="TreeGrafter"/>
</dbReference>
<keyword evidence="2" id="KW-0812">Transmembrane</keyword>
<feature type="transmembrane region" description="Helical" evidence="2">
    <location>
        <begin position="384"/>
        <end position="401"/>
    </location>
</feature>
<protein>
    <submittedName>
        <fullName evidence="3">(spotted green pufferfish) hypothetical protein</fullName>
    </submittedName>
</protein>
<dbReference type="GO" id="GO:0005783">
    <property type="term" value="C:endoplasmic reticulum"/>
    <property type="evidence" value="ECO:0007669"/>
    <property type="project" value="TreeGrafter"/>
</dbReference>
<dbReference type="GO" id="GO:0061355">
    <property type="term" value="P:Wnt protein secretion"/>
    <property type="evidence" value="ECO:0007669"/>
    <property type="project" value="TreeGrafter"/>
</dbReference>
<dbReference type="PANTHER" id="PTHR13906">
    <property type="entry name" value="PORCUPINE"/>
    <property type="match status" value="1"/>
</dbReference>
<accession>Q4S5Y9</accession>
<feature type="transmembrane region" description="Helical" evidence="2">
    <location>
        <begin position="354"/>
        <end position="378"/>
    </location>
</feature>
<reference evidence="3" key="2">
    <citation type="submission" date="2004-02" db="EMBL/GenBank/DDBJ databases">
        <authorList>
            <consortium name="Genoscope"/>
            <consortium name="Whitehead Institute Centre for Genome Research"/>
        </authorList>
    </citation>
    <scope>NUCLEOTIDE SEQUENCE</scope>
</reference>
<dbReference type="KEGG" id="tng:GSTEN00023528G001"/>
<dbReference type="GO" id="GO:0017147">
    <property type="term" value="F:Wnt-protein binding"/>
    <property type="evidence" value="ECO:0007669"/>
    <property type="project" value="TreeGrafter"/>
</dbReference>
<dbReference type="EMBL" id="CAAE01014729">
    <property type="protein sequence ID" value="CAG03943.1"/>
    <property type="molecule type" value="Genomic_DNA"/>
</dbReference>
<keyword evidence="2" id="KW-1133">Transmembrane helix</keyword>
<feature type="transmembrane region" description="Helical" evidence="2">
    <location>
        <begin position="745"/>
        <end position="766"/>
    </location>
</feature>
<keyword evidence="2" id="KW-0472">Membrane</keyword>
<feature type="transmembrane region" description="Helical" evidence="2">
    <location>
        <begin position="794"/>
        <end position="814"/>
    </location>
</feature>
<dbReference type="OrthoDB" id="5968863at2759"/>
<comment type="caution">
    <text evidence="3">The sequence shown here is derived from an EMBL/GenBank/DDBJ whole genome shotgun (WGS) entry which is preliminary data.</text>
</comment>
<dbReference type="GO" id="GO:0016020">
    <property type="term" value="C:membrane"/>
    <property type="evidence" value="ECO:0007669"/>
    <property type="project" value="TreeGrafter"/>
</dbReference>
<feature type="transmembrane region" description="Helical" evidence="2">
    <location>
        <begin position="704"/>
        <end position="725"/>
    </location>
</feature>
<feature type="compositionally biased region" description="Low complexity" evidence="1">
    <location>
        <begin position="101"/>
        <end position="115"/>
    </location>
</feature>
<feature type="region of interest" description="Disordered" evidence="1">
    <location>
        <begin position="44"/>
        <end position="126"/>
    </location>
</feature>
<dbReference type="AlphaFoldDB" id="Q4S5Y9"/>
<evidence type="ECO:0000313" key="3">
    <source>
        <dbReference type="EMBL" id="CAG03943.1"/>
    </source>
</evidence>
<dbReference type="PANTHER" id="PTHR13906:SF22">
    <property type="entry name" value="PROTEIN-CYSTEINE N-PALMITOYLTRANSFERASE PORCUPINE ISOFORM X1-RELATED"/>
    <property type="match status" value="1"/>
</dbReference>
<name>Q4S5Y9_TETNG</name>
<evidence type="ECO:0000256" key="2">
    <source>
        <dbReference type="SAM" id="Phobius"/>
    </source>
</evidence>
<sequence length="893" mass="98962">MCDRSFTTNQSLKRHKLLHVKDGRRCPKCGQIFCQLHNHILFMPPPKTEQDSSTDGSSSQDSDLNAESSSNESVHVKTESSTEDSALKQNSLEDASEPESESSAAATEPEPLSEAQNPPPPAWHLKVPQQVPLPRLKRVLNPQAARYFRDDYPSDYVQLHLPQQPRLQPPLEVFSPQRLTSALLEVRRNYEYILGKPPDESVCTLDACWSAEAPAALIGGSIWSGRARTSAGKHARLTAKGRGLGGGDPRDTLQLRRLRLLFLVMGGFSRQRFFQELPHGCLLPTAQQGLEQVWQLLVICLLCRLLWMLGEPSRVPHLLRSPAPPSSNPCVRLLATPGLPSVVKHLSTVAGGFYVLYLFFELHMIWVVLLSLLCYLFLFLCRHSTIRGAFLSITVLIYLLLGELHMMDATKWHKMRGSQMVVAMKAISLAFDLDRGVVASVPSPLEFMGYIYFVGTVIFGPWISFNSYKEALEGRRLVSAAASLRGGNPSRFRPDARARFRSAERFLVFEGVFELAEEPGLPGGLQLRGSVPLPLFHSRLRGQTPAQVSPRWTPPPFVPLLSIPNSPLCFLYSKKRRKIRWLLAYENSLSFHFSNYFVGYLSETTATLAGAGFSEEKENLKWDMTASRPLSVEFPRSMAEAVTSWNLPMSSFLHTCELESEAASAPCLPFHQLPPSRPPADVFKSALKFGTFAAVMMTYAASMLLHGLSFHLGAVLVTLGFTTYVEHGEKPALFFLKPSPSSARPLIADVTVRCLCSLTLFGVAVLRKRLAVVLNACIMSKKCPPNCSHRNKKVFWVCVINVAFSALALVHLTYLGSVFTSSVDYMEEDEVSDEKTCASAQAGADARLLSSAGGSHPPHHSEVVRAELDEPLGHLRVLDSLPACSVIRRDRGF</sequence>
<feature type="compositionally biased region" description="Low complexity" evidence="1">
    <location>
        <begin position="51"/>
        <end position="63"/>
    </location>
</feature>
<reference evidence="3" key="1">
    <citation type="journal article" date="2004" name="Nature">
        <title>Genome duplication in the teleost fish Tetraodon nigroviridis reveals the early vertebrate proto-karyotype.</title>
        <authorList>
            <person name="Jaillon O."/>
            <person name="Aury J.-M."/>
            <person name="Brunet F."/>
            <person name="Petit J.-L."/>
            <person name="Stange-Thomann N."/>
            <person name="Mauceli E."/>
            <person name="Bouneau L."/>
            <person name="Fischer C."/>
            <person name="Ozouf-Costaz C."/>
            <person name="Bernot A."/>
            <person name="Nicaud S."/>
            <person name="Jaffe D."/>
            <person name="Fisher S."/>
            <person name="Lutfalla G."/>
            <person name="Dossat C."/>
            <person name="Segurens B."/>
            <person name="Dasilva C."/>
            <person name="Salanoubat M."/>
            <person name="Levy M."/>
            <person name="Boudet N."/>
            <person name="Castellano S."/>
            <person name="Anthouard V."/>
            <person name="Jubin C."/>
            <person name="Castelli V."/>
            <person name="Katinka M."/>
            <person name="Vacherie B."/>
            <person name="Biemont C."/>
            <person name="Skalli Z."/>
            <person name="Cattolico L."/>
            <person name="Poulain J."/>
            <person name="De Berardinis V."/>
            <person name="Cruaud C."/>
            <person name="Duprat S."/>
            <person name="Brottier P."/>
            <person name="Coutanceau J.-P."/>
            <person name="Gouzy J."/>
            <person name="Parra G."/>
            <person name="Lardier G."/>
            <person name="Chapple C."/>
            <person name="McKernan K.J."/>
            <person name="McEwan P."/>
            <person name="Bosak S."/>
            <person name="Kellis M."/>
            <person name="Volff J.-N."/>
            <person name="Guigo R."/>
            <person name="Zody M.C."/>
            <person name="Mesirov J."/>
            <person name="Lindblad-Toh K."/>
            <person name="Birren B."/>
            <person name="Nusbaum C."/>
            <person name="Kahn D."/>
            <person name="Robinson-Rechavi M."/>
            <person name="Laudet V."/>
            <person name="Schachter V."/>
            <person name="Quetier F."/>
            <person name="Saurin W."/>
            <person name="Scarpelli C."/>
            <person name="Wincker P."/>
            <person name="Lander E.S."/>
            <person name="Weissenbach J."/>
            <person name="Roest Crollius H."/>
        </authorList>
    </citation>
    <scope>NUCLEOTIDE SEQUENCE [LARGE SCALE GENOMIC DNA]</scope>
</reference>
<feature type="transmembrane region" description="Helical" evidence="2">
    <location>
        <begin position="447"/>
        <end position="465"/>
    </location>
</feature>
<dbReference type="InterPro" id="IPR049941">
    <property type="entry name" value="LPLAT_7/PORCN-like"/>
</dbReference>
<organism evidence="3">
    <name type="scientific">Tetraodon nigroviridis</name>
    <name type="common">Spotted green pufferfish</name>
    <name type="synonym">Chelonodon nigroviridis</name>
    <dbReference type="NCBI Taxonomy" id="99883"/>
    <lineage>
        <taxon>Eukaryota</taxon>
        <taxon>Metazoa</taxon>
        <taxon>Chordata</taxon>
        <taxon>Craniata</taxon>
        <taxon>Vertebrata</taxon>
        <taxon>Euteleostomi</taxon>
        <taxon>Actinopterygii</taxon>
        <taxon>Neopterygii</taxon>
        <taxon>Teleostei</taxon>
        <taxon>Neoteleostei</taxon>
        <taxon>Acanthomorphata</taxon>
        <taxon>Eupercaria</taxon>
        <taxon>Tetraodontiformes</taxon>
        <taxon>Tetradontoidea</taxon>
        <taxon>Tetraodontidae</taxon>
        <taxon>Tetraodon</taxon>
    </lineage>
</organism>